<reference evidence="3" key="2">
    <citation type="submission" date="2021-03" db="UniProtKB">
        <authorList>
            <consortium name="EnsemblPlants"/>
        </authorList>
    </citation>
    <scope>IDENTIFICATION</scope>
</reference>
<evidence type="ECO:0000313" key="4">
    <source>
        <dbReference type="Proteomes" id="UP000596660"/>
    </source>
</evidence>
<accession>A0A803LXJ7</accession>
<dbReference type="AlphaFoldDB" id="A0A803LXJ7"/>
<dbReference type="GO" id="GO:0005524">
    <property type="term" value="F:ATP binding"/>
    <property type="evidence" value="ECO:0007669"/>
    <property type="project" value="InterPro"/>
</dbReference>
<dbReference type="GO" id="GO:0005975">
    <property type="term" value="P:carbohydrate metabolic process"/>
    <property type="evidence" value="ECO:0007669"/>
    <property type="project" value="InterPro"/>
</dbReference>
<feature type="domain" description="Hexokinase N-terminal" evidence="2">
    <location>
        <begin position="38"/>
        <end position="103"/>
    </location>
</feature>
<sequence>MKEKSLEGKEGLKSGQETWDNSTKSIKGQLGGTRSSIVRQDGERKPIPEHLMTSTSEVAHSLSSSLKEFSDQERDEDISDTSVSRRELGFTFSFPMKQTSLKEVTSNDTGVYIQPRLQPLCDRKWLTNSCPEELVELFCVTICSFDDFGDVSSLTGEMDAYEITEIKNCFSVNELEVGILYPHLAQYCITAPNFVPVKHGYAAAYYTIFQDAIQAKGGDEPTLRKSVIAVPSIASLILKVDLNVLVKGECVETLKGKVSFKPRDCDTEDLNEQQIINGSNSSSTPPDTQTFLVTVSVLLAITLSLFLGLKGDPVPCDRCAGNGGTKCVFCNDGKMKTEKGQIDCKVCKGAGMVLCKKCAGSGYSKRL</sequence>
<evidence type="ECO:0000256" key="1">
    <source>
        <dbReference type="SAM" id="MobiDB-lite"/>
    </source>
</evidence>
<dbReference type="PANTHER" id="PTHR15852">
    <property type="entry name" value="PLASTID TRANSCRIPTIONALLY ACTIVE PROTEIN"/>
    <property type="match status" value="1"/>
</dbReference>
<proteinExistence type="predicted"/>
<dbReference type="SUPFAM" id="SSF53067">
    <property type="entry name" value="Actin-like ATPase domain"/>
    <property type="match status" value="1"/>
</dbReference>
<dbReference type="Proteomes" id="UP000596660">
    <property type="component" value="Unplaced"/>
</dbReference>
<dbReference type="PANTHER" id="PTHR15852:SF52">
    <property type="entry name" value="THYLAKOID LUMENAL P17.1 PROTEIN"/>
    <property type="match status" value="1"/>
</dbReference>
<dbReference type="Gene3D" id="3.30.420.40">
    <property type="match status" value="1"/>
</dbReference>
<dbReference type="EnsemblPlants" id="AUR62020198-RA">
    <property type="protein sequence ID" value="AUR62020198-RA:cds"/>
    <property type="gene ID" value="AUR62020198"/>
</dbReference>
<feature type="compositionally biased region" description="Polar residues" evidence="1">
    <location>
        <begin position="52"/>
        <end position="67"/>
    </location>
</feature>
<keyword evidence="4" id="KW-1185">Reference proteome</keyword>
<protein>
    <recommendedName>
        <fullName evidence="2">Hexokinase N-terminal domain-containing protein</fullName>
    </recommendedName>
</protein>
<feature type="region of interest" description="Disordered" evidence="1">
    <location>
        <begin position="1"/>
        <end position="82"/>
    </location>
</feature>
<dbReference type="Pfam" id="PF00349">
    <property type="entry name" value="Hexokinase_1"/>
    <property type="match status" value="1"/>
</dbReference>
<dbReference type="GO" id="GO:0016773">
    <property type="term" value="F:phosphotransferase activity, alcohol group as acceptor"/>
    <property type="evidence" value="ECO:0007669"/>
    <property type="project" value="InterPro"/>
</dbReference>
<reference evidence="3" key="1">
    <citation type="journal article" date="2017" name="Nature">
        <title>The genome of Chenopodium quinoa.</title>
        <authorList>
            <person name="Jarvis D.E."/>
            <person name="Ho Y.S."/>
            <person name="Lightfoot D.J."/>
            <person name="Schmoeckel S.M."/>
            <person name="Li B."/>
            <person name="Borm T.J.A."/>
            <person name="Ohyanagi H."/>
            <person name="Mineta K."/>
            <person name="Michell C.T."/>
            <person name="Saber N."/>
            <person name="Kharbatia N.M."/>
            <person name="Rupper R.R."/>
            <person name="Sharp A.R."/>
            <person name="Dally N."/>
            <person name="Boughton B.A."/>
            <person name="Woo Y.H."/>
            <person name="Gao G."/>
            <person name="Schijlen E.G.W.M."/>
            <person name="Guo X."/>
            <person name="Momin A.A."/>
            <person name="Negrao S."/>
            <person name="Al-Babili S."/>
            <person name="Gehring C."/>
            <person name="Roessner U."/>
            <person name="Jung C."/>
            <person name="Murphy K."/>
            <person name="Arold S.T."/>
            <person name="Gojobori T."/>
            <person name="van der Linden C.G."/>
            <person name="van Loo E.N."/>
            <person name="Jellen E.N."/>
            <person name="Maughan P.J."/>
            <person name="Tester M."/>
        </authorList>
    </citation>
    <scope>NUCLEOTIDE SEQUENCE [LARGE SCALE GENOMIC DNA]</scope>
    <source>
        <strain evidence="3">cv. PI 614886</strain>
    </source>
</reference>
<evidence type="ECO:0000259" key="2">
    <source>
        <dbReference type="Pfam" id="PF00349"/>
    </source>
</evidence>
<dbReference type="Gramene" id="AUR62020198-RA">
    <property type="protein sequence ID" value="AUR62020198-RA:cds"/>
    <property type="gene ID" value="AUR62020198"/>
</dbReference>
<name>A0A803LXJ7_CHEQI</name>
<feature type="compositionally biased region" description="Polar residues" evidence="1">
    <location>
        <begin position="16"/>
        <end position="38"/>
    </location>
</feature>
<evidence type="ECO:0000313" key="3">
    <source>
        <dbReference type="EnsemblPlants" id="AUR62020198-RA:cds"/>
    </source>
</evidence>
<feature type="compositionally biased region" description="Basic and acidic residues" evidence="1">
    <location>
        <begin position="1"/>
        <end position="12"/>
    </location>
</feature>
<organism evidence="3 4">
    <name type="scientific">Chenopodium quinoa</name>
    <name type="common">Quinoa</name>
    <dbReference type="NCBI Taxonomy" id="63459"/>
    <lineage>
        <taxon>Eukaryota</taxon>
        <taxon>Viridiplantae</taxon>
        <taxon>Streptophyta</taxon>
        <taxon>Embryophyta</taxon>
        <taxon>Tracheophyta</taxon>
        <taxon>Spermatophyta</taxon>
        <taxon>Magnoliopsida</taxon>
        <taxon>eudicotyledons</taxon>
        <taxon>Gunneridae</taxon>
        <taxon>Pentapetalae</taxon>
        <taxon>Caryophyllales</taxon>
        <taxon>Chenopodiaceae</taxon>
        <taxon>Chenopodioideae</taxon>
        <taxon>Atripliceae</taxon>
        <taxon>Chenopodium</taxon>
    </lineage>
</organism>
<dbReference type="InterPro" id="IPR022672">
    <property type="entry name" value="Hexokinase_N"/>
</dbReference>
<dbReference type="InterPro" id="IPR043129">
    <property type="entry name" value="ATPase_NBD"/>
</dbReference>